<evidence type="ECO:0000313" key="3">
    <source>
        <dbReference type="EMBL" id="SDF50766.1"/>
    </source>
</evidence>
<evidence type="ECO:0000313" key="4">
    <source>
        <dbReference type="Proteomes" id="UP000183812"/>
    </source>
</evidence>
<dbReference type="PROSITE" id="PS00330">
    <property type="entry name" value="HEMOLYSIN_CALCIUM"/>
    <property type="match status" value="6"/>
</dbReference>
<dbReference type="InterPro" id="IPR011049">
    <property type="entry name" value="Serralysin-like_metalloprot_C"/>
</dbReference>
<dbReference type="GO" id="GO:0005509">
    <property type="term" value="F:calcium ion binding"/>
    <property type="evidence" value="ECO:0007669"/>
    <property type="project" value="InterPro"/>
</dbReference>
<dbReference type="Pfam" id="PF00353">
    <property type="entry name" value="HemolysinCabind"/>
    <property type="match status" value="11"/>
</dbReference>
<proteinExistence type="predicted"/>
<dbReference type="PANTHER" id="PTHR38340">
    <property type="entry name" value="S-LAYER PROTEIN"/>
    <property type="match status" value="1"/>
</dbReference>
<dbReference type="AlphaFoldDB" id="A0A1G7LN16"/>
<dbReference type="Gene3D" id="2.150.10.10">
    <property type="entry name" value="Serralysin-like metalloprotease, C-terminal"/>
    <property type="match status" value="6"/>
</dbReference>
<dbReference type="InterPro" id="IPR050557">
    <property type="entry name" value="RTX_toxin/Mannuronan_C5-epim"/>
</dbReference>
<dbReference type="InterPro" id="IPR018511">
    <property type="entry name" value="Hemolysin-typ_Ca-bd_CS"/>
</dbReference>
<evidence type="ECO:0000256" key="2">
    <source>
        <dbReference type="ARBA" id="ARBA00022525"/>
    </source>
</evidence>
<accession>A0A1G7LN16</accession>
<name>A0A1G7LN16_RHOCA</name>
<reference evidence="3 4" key="1">
    <citation type="submission" date="2016-10" db="EMBL/GenBank/DDBJ databases">
        <authorList>
            <person name="de Groot N.N."/>
        </authorList>
    </citation>
    <scope>NUCLEOTIDE SEQUENCE [LARGE SCALE GENOMIC DNA]</scope>
    <source>
        <strain evidence="4">DSM 938 / 37b4</strain>
    </source>
</reference>
<dbReference type="Gene3D" id="2.160.20.160">
    <property type="match status" value="1"/>
</dbReference>
<organism evidence="3 4">
    <name type="scientific">Rhodobacter capsulatus</name>
    <name type="common">Rhodopseudomonas capsulata</name>
    <dbReference type="NCBI Taxonomy" id="1061"/>
    <lineage>
        <taxon>Bacteria</taxon>
        <taxon>Pseudomonadati</taxon>
        <taxon>Pseudomonadota</taxon>
        <taxon>Alphaproteobacteria</taxon>
        <taxon>Rhodobacterales</taxon>
        <taxon>Rhodobacter group</taxon>
        <taxon>Rhodobacter</taxon>
    </lineage>
</organism>
<dbReference type="Proteomes" id="UP000183812">
    <property type="component" value="Unassembled WGS sequence"/>
</dbReference>
<evidence type="ECO:0000256" key="1">
    <source>
        <dbReference type="ARBA" id="ARBA00004613"/>
    </source>
</evidence>
<dbReference type="GO" id="GO:0005576">
    <property type="term" value="C:extracellular region"/>
    <property type="evidence" value="ECO:0007669"/>
    <property type="project" value="UniProtKB-SubCell"/>
</dbReference>
<comment type="subcellular location">
    <subcellularLocation>
        <location evidence="1">Secreted</location>
    </subcellularLocation>
</comment>
<dbReference type="InterPro" id="IPR001343">
    <property type="entry name" value="Hemolysn_Ca-bd"/>
</dbReference>
<dbReference type="PANTHER" id="PTHR38340:SF1">
    <property type="entry name" value="S-LAYER PROTEIN"/>
    <property type="match status" value="1"/>
</dbReference>
<dbReference type="PRINTS" id="PR00313">
    <property type="entry name" value="CABNDNGRPT"/>
</dbReference>
<keyword evidence="2" id="KW-0964">Secreted</keyword>
<dbReference type="RefSeq" id="WP_139182442.1">
    <property type="nucleotide sequence ID" value="NZ_CP119563.1"/>
</dbReference>
<gene>
    <name evidence="3" type="ORF">SAMN04244550_02348</name>
</gene>
<sequence length="1073" mass="109028">MAITGLPVTSGNNTVTVTPTGIYSVNAAGGVDTLVVNYTALASDIIYEYAGNGFYRFTDYLSSSIDFYNFERFILRGGSGDDDLRGANDVDQLYGGAGADNLTSGLGADVVHGGAGFDRWTAGYGAVTGNVLITLSADPAITQLVAATGARFAQIEALSITTGIGDDVINTSAFVGNDDISTGNGSDQVNGGRGIDRINGGEGTDIMIFDWSAITDPSFAIRNSYVSNGWYRYAALSGDQVNYINFERYFLTGGAGNDWLSGAGQADRLTGNGGNDTLIGGTGADTVAGGAGVDLWQVDLTDIEANTSVSLVSQTSNTGAVFSGIERLSYTGSAFDDTVVAQSGRYNDSFSTGAGDDAVTTGRGVDSANGEAGEDLLVMNWSGITDATQGISRSYVSNGWYRFGAASGDRLDYINFERFFLTGGAGNDYLLGAALNDRLVGNGGDDTLSGGGGVDVITGGDGVDLWEVNLSEHETNVLINFQTQTTNYGAVISGLERLNYTGTAVRDLITTRSGAYDDTLYLGAGNDSAAVWRGVDAVNGAEGEDTLILDWSGIAGATQGITYSYVSNGWYRFSSTSGDQVDFINIEHYDMTGGAGHDSLVGGTMTDTLRGGAGNDTLDSGAGRAVIDGGAGSDLWRADLSAISAGLRFSATASQTAAQATGSGCDVRNIEQVSLTGGAGADLIDTTGQSGNDWFAGNAGNDTVSLGLGQDGFDGGAGVDLLILDYSASTEAIQSRYTSNGWNRYGEQGDAHFLDYINVERFNVTGGAGADTLIGAGAADTLTGGAGNDWLNGAAGADVINGGAGVDTWQASFAGATVAIGLTLSAAGAATVSGAGTVLTGIEAVSLTTGQNADIVNLSAGTGNDTVATNEGNDTVNLGRGRSEWADGGAGTDSLTLNASLATAGLRMDYVSNGAYHIYATDGSYDATFNNFETYNITGSARNDRLYAFGGNDRISTGAGNDILNGGDGNDTLLGGAGADVFQFTNLYGCGIDTIADGASGDRLRLSGLTLNGIANGAGTTLGAGQIAVSAAGGVTTLAIGLDGTAGADLTIRLTGSFTAADFSLSGSDVIFV</sequence>
<dbReference type="EMBL" id="FNAY01000012">
    <property type="protein sequence ID" value="SDF50766.1"/>
    <property type="molecule type" value="Genomic_DNA"/>
</dbReference>
<dbReference type="SUPFAM" id="SSF51120">
    <property type="entry name" value="beta-Roll"/>
    <property type="match status" value="6"/>
</dbReference>
<protein>
    <submittedName>
        <fullName evidence="3">Hemolysin-type calcium-binding repeat-containing protein</fullName>
    </submittedName>
</protein>
<dbReference type="OrthoDB" id="7681731at2"/>